<dbReference type="Gene3D" id="1.20.1090.10">
    <property type="entry name" value="Dehydroquinate synthase-like - alpha domain"/>
    <property type="match status" value="1"/>
</dbReference>
<dbReference type="OrthoDB" id="9815791at2"/>
<dbReference type="PANTHER" id="PTHR11496:SF102">
    <property type="entry name" value="ALCOHOL DEHYDROGENASE 4"/>
    <property type="match status" value="1"/>
</dbReference>
<comment type="similarity">
    <text evidence="1">Belongs to the iron-containing alcohol dehydrogenase family.</text>
</comment>
<protein>
    <submittedName>
        <fullName evidence="5">Alcohol dehydrogenase class IV</fullName>
    </submittedName>
</protein>
<dbReference type="Pfam" id="PF00465">
    <property type="entry name" value="Fe-ADH"/>
    <property type="match status" value="1"/>
</dbReference>
<evidence type="ECO:0000313" key="6">
    <source>
        <dbReference type="Proteomes" id="UP000267187"/>
    </source>
</evidence>
<dbReference type="PANTHER" id="PTHR11496">
    <property type="entry name" value="ALCOHOL DEHYDROGENASE"/>
    <property type="match status" value="1"/>
</dbReference>
<dbReference type="GO" id="GO:0046872">
    <property type="term" value="F:metal ion binding"/>
    <property type="evidence" value="ECO:0007669"/>
    <property type="project" value="InterPro"/>
</dbReference>
<accession>A0A3M0A5W0</accession>
<dbReference type="InterPro" id="IPR001670">
    <property type="entry name" value="ADH_Fe/GldA"/>
</dbReference>
<feature type="domain" description="Alcohol dehydrogenase iron-type/glycerol dehydrogenase GldA" evidence="3">
    <location>
        <begin position="8"/>
        <end position="173"/>
    </location>
</feature>
<dbReference type="InterPro" id="IPR056798">
    <property type="entry name" value="ADH_Fe_C"/>
</dbReference>
<evidence type="ECO:0000259" key="4">
    <source>
        <dbReference type="Pfam" id="PF25137"/>
    </source>
</evidence>
<keyword evidence="6" id="KW-1185">Reference proteome</keyword>
<sequence>MNFSSITPRFVECSEGALLRASSLVDAIGSRRCFILTDKTAVAMGYHKQLVDHLAQAGVYADSLTIDPNESVEGSLNSVKQHYLRAKADLLIAFGSSQTLVRAKVTRHLMFYRGESSDLARPNEVSGSRVPLLLIPSTPSAAIEIAKPSALNTEAGVLEFQGHGLMPTAVLIDAKLFANLSQAKLVESGIAALALAIEAFLSRRSSLVSDLYSLEVVSYLYGLLKKLAHQDGIKLSIQERSQFLNSCYWSGLAITNSSPALLTGMSTALVQQFNLGFSWSVGALLPGVLQFSLSSATARLERLCVAAGLAMSGESRNRSAMRFVQEITKLVDSISLPSLAEQRLDRTEVLSLSSRLTQAVQHSGFLANHPRLATNTELTQIYRSLA</sequence>
<evidence type="ECO:0000313" key="5">
    <source>
        <dbReference type="EMBL" id="RMA80160.1"/>
    </source>
</evidence>
<dbReference type="Proteomes" id="UP000267187">
    <property type="component" value="Unassembled WGS sequence"/>
</dbReference>
<reference evidence="5 6" key="1">
    <citation type="submission" date="2018-10" db="EMBL/GenBank/DDBJ databases">
        <title>Genomic Encyclopedia of Type Strains, Phase IV (KMG-IV): sequencing the most valuable type-strain genomes for metagenomic binning, comparative biology and taxonomic classification.</title>
        <authorList>
            <person name="Goeker M."/>
        </authorList>
    </citation>
    <scope>NUCLEOTIDE SEQUENCE [LARGE SCALE GENOMIC DNA]</scope>
    <source>
        <strain evidence="5 6">DSM 25080</strain>
    </source>
</reference>
<dbReference type="Gene3D" id="3.40.50.1970">
    <property type="match status" value="1"/>
</dbReference>
<keyword evidence="2" id="KW-0560">Oxidoreductase</keyword>
<proteinExistence type="inferred from homology"/>
<evidence type="ECO:0000256" key="1">
    <source>
        <dbReference type="ARBA" id="ARBA00007358"/>
    </source>
</evidence>
<evidence type="ECO:0000256" key="2">
    <source>
        <dbReference type="ARBA" id="ARBA00023002"/>
    </source>
</evidence>
<dbReference type="EMBL" id="REFJ01000003">
    <property type="protein sequence ID" value="RMA80160.1"/>
    <property type="molecule type" value="Genomic_DNA"/>
</dbReference>
<organism evidence="5 6">
    <name type="scientific">Umboniibacter marinipuniceus</name>
    <dbReference type="NCBI Taxonomy" id="569599"/>
    <lineage>
        <taxon>Bacteria</taxon>
        <taxon>Pseudomonadati</taxon>
        <taxon>Pseudomonadota</taxon>
        <taxon>Gammaproteobacteria</taxon>
        <taxon>Cellvibrionales</taxon>
        <taxon>Cellvibrionaceae</taxon>
        <taxon>Umboniibacter</taxon>
    </lineage>
</organism>
<dbReference type="AlphaFoldDB" id="A0A3M0A5W0"/>
<dbReference type="SUPFAM" id="SSF56796">
    <property type="entry name" value="Dehydroquinate synthase-like"/>
    <property type="match status" value="1"/>
</dbReference>
<feature type="domain" description="Fe-containing alcohol dehydrogenase-like C-terminal" evidence="4">
    <location>
        <begin position="186"/>
        <end position="384"/>
    </location>
</feature>
<name>A0A3M0A5W0_9GAMM</name>
<dbReference type="InterPro" id="IPR039697">
    <property type="entry name" value="Alcohol_dehydrogenase_Fe"/>
</dbReference>
<dbReference type="GO" id="GO:0004022">
    <property type="term" value="F:alcohol dehydrogenase (NAD+) activity"/>
    <property type="evidence" value="ECO:0007669"/>
    <property type="project" value="TreeGrafter"/>
</dbReference>
<comment type="caution">
    <text evidence="5">The sequence shown here is derived from an EMBL/GenBank/DDBJ whole genome shotgun (WGS) entry which is preliminary data.</text>
</comment>
<gene>
    <name evidence="5" type="ORF">DFR27_1523</name>
</gene>
<dbReference type="Pfam" id="PF25137">
    <property type="entry name" value="ADH_Fe_C"/>
    <property type="match status" value="1"/>
</dbReference>
<dbReference type="RefSeq" id="WP_121876841.1">
    <property type="nucleotide sequence ID" value="NZ_REFJ01000003.1"/>
</dbReference>
<evidence type="ECO:0000259" key="3">
    <source>
        <dbReference type="Pfam" id="PF00465"/>
    </source>
</evidence>